<dbReference type="EMBL" id="AC079356">
    <property type="protein sequence ID" value="AAU44213.1"/>
    <property type="molecule type" value="Genomic_DNA"/>
</dbReference>
<dbReference type="Proteomes" id="UP000000763">
    <property type="component" value="Chromosome 5"/>
</dbReference>
<evidence type="ECO:0000256" key="1">
    <source>
        <dbReference type="SAM" id="MobiDB-lite"/>
    </source>
</evidence>
<reference evidence="3" key="1">
    <citation type="journal article" date="2005" name="Nature">
        <title>The map-based sequence of the rice genome.</title>
        <authorList>
            <consortium name="International rice genome sequencing project (IRGSP)"/>
            <person name="Matsumoto T."/>
            <person name="Wu J."/>
            <person name="Kanamori H."/>
            <person name="Katayose Y."/>
            <person name="Fujisawa M."/>
            <person name="Namiki N."/>
            <person name="Mizuno H."/>
            <person name="Yamamoto K."/>
            <person name="Antonio B.A."/>
            <person name="Baba T."/>
            <person name="Sakata K."/>
            <person name="Nagamura Y."/>
            <person name="Aoki H."/>
            <person name="Arikawa K."/>
            <person name="Arita K."/>
            <person name="Bito T."/>
            <person name="Chiden Y."/>
            <person name="Fujitsuka N."/>
            <person name="Fukunaka R."/>
            <person name="Hamada M."/>
            <person name="Harada C."/>
            <person name="Hayashi A."/>
            <person name="Hijishita S."/>
            <person name="Honda M."/>
            <person name="Hosokawa S."/>
            <person name="Ichikawa Y."/>
            <person name="Idonuma A."/>
            <person name="Iijima M."/>
            <person name="Ikeda M."/>
            <person name="Ikeno M."/>
            <person name="Ito K."/>
            <person name="Ito S."/>
            <person name="Ito T."/>
            <person name="Ito Y."/>
            <person name="Ito Y."/>
            <person name="Iwabuchi A."/>
            <person name="Kamiya K."/>
            <person name="Karasawa W."/>
            <person name="Kurita K."/>
            <person name="Katagiri S."/>
            <person name="Kikuta A."/>
            <person name="Kobayashi H."/>
            <person name="Kobayashi N."/>
            <person name="Machita K."/>
            <person name="Maehara T."/>
            <person name="Masukawa M."/>
            <person name="Mizubayashi T."/>
            <person name="Mukai Y."/>
            <person name="Nagasaki H."/>
            <person name="Nagata Y."/>
            <person name="Naito S."/>
            <person name="Nakashima M."/>
            <person name="Nakama Y."/>
            <person name="Nakamichi Y."/>
            <person name="Nakamura M."/>
            <person name="Meguro A."/>
            <person name="Negishi M."/>
            <person name="Ohta I."/>
            <person name="Ohta T."/>
            <person name="Okamoto M."/>
            <person name="Ono N."/>
            <person name="Saji S."/>
            <person name="Sakaguchi M."/>
            <person name="Sakai K."/>
            <person name="Shibata M."/>
            <person name="Shimokawa T."/>
            <person name="Song J."/>
            <person name="Takazaki Y."/>
            <person name="Terasawa K."/>
            <person name="Tsugane M."/>
            <person name="Tsuji K."/>
            <person name="Ueda S."/>
            <person name="Waki K."/>
            <person name="Yamagata H."/>
            <person name="Yamamoto M."/>
            <person name="Yamamoto S."/>
            <person name="Yamane H."/>
            <person name="Yoshiki S."/>
            <person name="Yoshihara R."/>
            <person name="Yukawa K."/>
            <person name="Zhong H."/>
            <person name="Yano M."/>
            <person name="Yuan Q."/>
            <person name="Ouyang S."/>
            <person name="Liu J."/>
            <person name="Jones K.M."/>
            <person name="Gansberger K."/>
            <person name="Moffat K."/>
            <person name="Hill J."/>
            <person name="Bera J."/>
            <person name="Fadrosh D."/>
            <person name="Jin S."/>
            <person name="Johri S."/>
            <person name="Kim M."/>
            <person name="Overton L."/>
            <person name="Reardon M."/>
            <person name="Tsitrin T."/>
            <person name="Vuong H."/>
            <person name="Weaver B."/>
            <person name="Ciecko A."/>
            <person name="Tallon L."/>
            <person name="Jackson J."/>
            <person name="Pai G."/>
            <person name="Aken S.V."/>
            <person name="Utterback T."/>
            <person name="Reidmuller S."/>
            <person name="Feldblyum T."/>
            <person name="Hsiao J."/>
            <person name="Zismann V."/>
            <person name="Iobst S."/>
            <person name="de Vazeille A.R."/>
            <person name="Buell C.R."/>
            <person name="Ying K."/>
            <person name="Li Y."/>
            <person name="Lu T."/>
            <person name="Huang Y."/>
            <person name="Zhao Q."/>
            <person name="Feng Q."/>
            <person name="Zhang L."/>
            <person name="Zhu J."/>
            <person name="Weng Q."/>
            <person name="Mu J."/>
            <person name="Lu Y."/>
            <person name="Fan D."/>
            <person name="Liu Y."/>
            <person name="Guan J."/>
            <person name="Zhang Y."/>
            <person name="Yu S."/>
            <person name="Liu X."/>
            <person name="Zhang Y."/>
            <person name="Hong G."/>
            <person name="Han B."/>
            <person name="Choisne N."/>
            <person name="Demange N."/>
            <person name="Orjeda G."/>
            <person name="Samain S."/>
            <person name="Cattolico L."/>
            <person name="Pelletier E."/>
            <person name="Couloux A."/>
            <person name="Segurens B."/>
            <person name="Wincker P."/>
            <person name="D'Hont A."/>
            <person name="Scarpelli C."/>
            <person name="Weissenbach J."/>
            <person name="Salanoubat M."/>
            <person name="Quetier F."/>
            <person name="Yu Y."/>
            <person name="Kim H.R."/>
            <person name="Rambo T."/>
            <person name="Currie J."/>
            <person name="Collura K."/>
            <person name="Luo M."/>
            <person name="Yang T."/>
            <person name="Ammiraju J.S.S."/>
            <person name="Engler F."/>
            <person name="Soderlund C."/>
            <person name="Wing R.A."/>
            <person name="Palmer L.E."/>
            <person name="de la Bastide M."/>
            <person name="Spiegel L."/>
            <person name="Nascimento L."/>
            <person name="Zutavern T."/>
            <person name="O'Shaughnessy A."/>
            <person name="Dike S."/>
            <person name="Dedhia N."/>
            <person name="Preston R."/>
            <person name="Balija V."/>
            <person name="McCombie W.R."/>
            <person name="Chow T."/>
            <person name="Chen H."/>
            <person name="Chung M."/>
            <person name="Chen C."/>
            <person name="Shaw J."/>
            <person name="Wu H."/>
            <person name="Hsiao K."/>
            <person name="Chao Y."/>
            <person name="Chu M."/>
            <person name="Cheng C."/>
            <person name="Hour A."/>
            <person name="Lee P."/>
            <person name="Lin S."/>
            <person name="Lin Y."/>
            <person name="Liou J."/>
            <person name="Liu S."/>
            <person name="Hsing Y."/>
            <person name="Raghuvanshi S."/>
            <person name="Mohanty A."/>
            <person name="Bharti A.K."/>
            <person name="Gaur A."/>
            <person name="Gupta V."/>
            <person name="Kumar D."/>
            <person name="Ravi V."/>
            <person name="Vij S."/>
            <person name="Kapur A."/>
            <person name="Khurana P."/>
            <person name="Khurana P."/>
            <person name="Khurana J.P."/>
            <person name="Tyagi A.K."/>
            <person name="Gaikwad K."/>
            <person name="Singh A."/>
            <person name="Dalal V."/>
            <person name="Srivastava S."/>
            <person name="Dixit A."/>
            <person name="Pal A.K."/>
            <person name="Ghazi I.A."/>
            <person name="Yadav M."/>
            <person name="Pandit A."/>
            <person name="Bhargava A."/>
            <person name="Sureshbabu K."/>
            <person name="Batra K."/>
            <person name="Sharma T.R."/>
            <person name="Mohapatra T."/>
            <person name="Singh N.K."/>
            <person name="Messing J."/>
            <person name="Nelson A.B."/>
            <person name="Fuks G."/>
            <person name="Kavchok S."/>
            <person name="Keizer G."/>
            <person name="Linton E."/>
            <person name="Llaca V."/>
            <person name="Song R."/>
            <person name="Tanyolac B."/>
            <person name="Young S."/>
            <person name="Ho-Il K."/>
            <person name="Hahn J.H."/>
            <person name="Sangsakoo G."/>
            <person name="Vanavichit A."/>
            <person name="de Mattos Luiz.A.T."/>
            <person name="Zimmer P.D."/>
            <person name="Malone G."/>
            <person name="Dellagostin O."/>
            <person name="de Oliveira A.C."/>
            <person name="Bevan M."/>
            <person name="Bancroft I."/>
            <person name="Minx P."/>
            <person name="Cordum H."/>
            <person name="Wilson R."/>
            <person name="Cheng Z."/>
            <person name="Jin W."/>
            <person name="Jiang J."/>
            <person name="Leong S.A."/>
            <person name="Iwama H."/>
            <person name="Gojobori T."/>
            <person name="Itoh T."/>
            <person name="Niimura Y."/>
            <person name="Fujii Y."/>
            <person name="Habara T."/>
            <person name="Sakai H."/>
            <person name="Sato Y."/>
            <person name="Wilson G."/>
            <person name="Kumar K."/>
            <person name="McCouch S."/>
            <person name="Juretic N."/>
            <person name="Hoen D."/>
            <person name="Wright S."/>
            <person name="Bruskiewich R."/>
            <person name="Bureau T."/>
            <person name="Miyao A."/>
            <person name="Hirochika H."/>
            <person name="Nishikawa T."/>
            <person name="Kadowaki K."/>
            <person name="Sugiura M."/>
            <person name="Burr B."/>
            <person name="Sasaki T."/>
        </authorList>
    </citation>
    <scope>NUCLEOTIDE SEQUENCE [LARGE SCALE GENOMIC DNA]</scope>
    <source>
        <strain evidence="3">cv. Nipponbare</strain>
    </source>
</reference>
<reference evidence="3" key="2">
    <citation type="journal article" date="2008" name="Nucleic Acids Res.">
        <title>The rice annotation project database (RAP-DB): 2008 update.</title>
        <authorList>
            <consortium name="The rice annotation project (RAP)"/>
        </authorList>
    </citation>
    <scope>GENOME REANNOTATION</scope>
    <source>
        <strain evidence="3">cv. Nipponbare</strain>
    </source>
</reference>
<proteinExistence type="predicted"/>
<gene>
    <name evidence="2" type="primary">P0016H04.19</name>
</gene>
<sequence length="180" mass="20368">MLGVPPVDLVLSSPWLPDLHRCLCQRCVQRPHLVATAGVRWREARPVLRFVVTLICWPCIHGPLQCLHYYRNPKWCRLGNLLGGRIQQPLTSRQPDPAWCGEEAARRMEGHSSRYRFRRAAAAATVAEVCRLLSGRIWWRGGRGPLRGAAAATATPSDERETIGSERARERDGERERSRG</sequence>
<protein>
    <submittedName>
        <fullName evidence="2">Uncharacterized protein</fullName>
    </submittedName>
</protein>
<organism evidence="2 3">
    <name type="scientific">Oryza sativa subsp. japonica</name>
    <name type="common">Rice</name>
    <dbReference type="NCBI Taxonomy" id="39947"/>
    <lineage>
        <taxon>Eukaryota</taxon>
        <taxon>Viridiplantae</taxon>
        <taxon>Streptophyta</taxon>
        <taxon>Embryophyta</taxon>
        <taxon>Tracheophyta</taxon>
        <taxon>Spermatophyta</taxon>
        <taxon>Magnoliopsida</taxon>
        <taxon>Liliopsida</taxon>
        <taxon>Poales</taxon>
        <taxon>Poaceae</taxon>
        <taxon>BOP clade</taxon>
        <taxon>Oryzoideae</taxon>
        <taxon>Oryzeae</taxon>
        <taxon>Oryzinae</taxon>
        <taxon>Oryza</taxon>
        <taxon>Oryza sativa</taxon>
    </lineage>
</organism>
<feature type="region of interest" description="Disordered" evidence="1">
    <location>
        <begin position="148"/>
        <end position="180"/>
    </location>
</feature>
<name>Q65XU9_ORYSJ</name>
<evidence type="ECO:0000313" key="2">
    <source>
        <dbReference type="EMBL" id="AAU44213.1"/>
    </source>
</evidence>
<evidence type="ECO:0000313" key="3">
    <source>
        <dbReference type="Proteomes" id="UP000000763"/>
    </source>
</evidence>
<accession>Q65XU9</accession>
<dbReference type="AlphaFoldDB" id="Q65XU9"/>
<feature type="compositionally biased region" description="Basic and acidic residues" evidence="1">
    <location>
        <begin position="157"/>
        <end position="180"/>
    </location>
</feature>